<evidence type="ECO:0000313" key="2">
    <source>
        <dbReference type="Proteomes" id="UP001159405"/>
    </source>
</evidence>
<feature type="non-terminal residue" evidence="1">
    <location>
        <position position="1"/>
    </location>
</feature>
<evidence type="ECO:0000313" key="1">
    <source>
        <dbReference type="EMBL" id="CAH3041810.1"/>
    </source>
</evidence>
<proteinExistence type="predicted"/>
<dbReference type="Proteomes" id="UP001159405">
    <property type="component" value="Unassembled WGS sequence"/>
</dbReference>
<keyword evidence="2" id="KW-1185">Reference proteome</keyword>
<dbReference type="EMBL" id="CALNXK010000009">
    <property type="protein sequence ID" value="CAH3041810.1"/>
    <property type="molecule type" value="Genomic_DNA"/>
</dbReference>
<reference evidence="1 2" key="1">
    <citation type="submission" date="2022-05" db="EMBL/GenBank/DDBJ databases">
        <authorList>
            <consortium name="Genoscope - CEA"/>
            <person name="William W."/>
        </authorList>
    </citation>
    <scope>NUCLEOTIDE SEQUENCE [LARGE SCALE GENOMIC DNA]</scope>
</reference>
<sequence>LKLQQYQSVKTFFTYLLSRTMFLRSERWRKSRRMIPNVSCFVQSVFSLMTSSPFEVVQCEAAALLVELTSHPQVLEEVEKCYTRIISQKSVDETLKTTILERLKNVREKRKSLPLKKSSKVNKKLQL</sequence>
<name>A0ABN8N2W8_9CNID</name>
<comment type="caution">
    <text evidence="1">The sequence shown here is derived from an EMBL/GenBank/DDBJ whole genome shotgun (WGS) entry which is preliminary data.</text>
</comment>
<accession>A0ABN8N2W8</accession>
<gene>
    <name evidence="1" type="ORF">PLOB_00047932</name>
</gene>
<organism evidence="1 2">
    <name type="scientific">Porites lobata</name>
    <dbReference type="NCBI Taxonomy" id="104759"/>
    <lineage>
        <taxon>Eukaryota</taxon>
        <taxon>Metazoa</taxon>
        <taxon>Cnidaria</taxon>
        <taxon>Anthozoa</taxon>
        <taxon>Hexacorallia</taxon>
        <taxon>Scleractinia</taxon>
        <taxon>Fungiina</taxon>
        <taxon>Poritidae</taxon>
        <taxon>Porites</taxon>
    </lineage>
</organism>
<protein>
    <submittedName>
        <fullName evidence="1">Uncharacterized protein</fullName>
    </submittedName>
</protein>